<dbReference type="VEuPathDB" id="FungiDB:An01g12840"/>
<evidence type="ECO:0000313" key="2">
    <source>
        <dbReference type="RefSeq" id="XP_059599811.1"/>
    </source>
</evidence>
<name>A0AAJ8DY79_ASPNG</name>
<proteinExistence type="predicted"/>
<feature type="region of interest" description="Disordered" evidence="1">
    <location>
        <begin position="40"/>
        <end position="82"/>
    </location>
</feature>
<reference evidence="2" key="2">
    <citation type="submission" date="2025-08" db="UniProtKB">
        <authorList>
            <consortium name="RefSeq"/>
        </authorList>
    </citation>
    <scope>IDENTIFICATION</scope>
</reference>
<dbReference type="RefSeq" id="XP_059599811.1">
    <property type="nucleotide sequence ID" value="XM_059744932.1"/>
</dbReference>
<protein>
    <submittedName>
        <fullName evidence="2">Uncharacterized protein</fullName>
    </submittedName>
</protein>
<reference evidence="2" key="1">
    <citation type="submission" date="2025-02" db="EMBL/GenBank/DDBJ databases">
        <authorList>
            <consortium name="NCBI Genome Project"/>
        </authorList>
    </citation>
    <scope>NUCLEOTIDE SEQUENCE</scope>
</reference>
<gene>
    <name evidence="2" type="ORF">An01g12840</name>
</gene>
<accession>A0AAJ8DY79</accession>
<evidence type="ECO:0000256" key="1">
    <source>
        <dbReference type="SAM" id="MobiDB-lite"/>
    </source>
</evidence>
<dbReference type="PROSITE" id="PS51257">
    <property type="entry name" value="PROKAR_LIPOPROTEIN"/>
    <property type="match status" value="1"/>
</dbReference>
<dbReference type="AlphaFoldDB" id="A0AAJ8DY79"/>
<sequence length="304" mass="32321">MGNIGLRQRGHGVQKVGTALAALFPWASACFTEPFQPLGGRATQGDTAQGPKALKRRRSTGFNQRARPSFSRRWLPGGGTAPVMGPTRDGSWPEPGTPFVSFSHLVINPERGPASLIKLSTSKSIQLNPLPWNLPPDHHLRPSGVPSFPFPEASDFTQWSSPFPEQCCFLAASFASIKQGGEEGFGSFQLESRCGCPSQDLPRKGMLKGDLRGEAEVAAAGNNHEIPGGSCGLGNITRNPQERTEKECSNDLAGPLLLPPKNGQKLTLFLTSPLIASFPSTFLQSSSRDGSVSINSALATALGC</sequence>
<organism evidence="2">
    <name type="scientific">Aspergillus niger</name>
    <dbReference type="NCBI Taxonomy" id="5061"/>
    <lineage>
        <taxon>Eukaryota</taxon>
        <taxon>Fungi</taxon>
        <taxon>Dikarya</taxon>
        <taxon>Ascomycota</taxon>
        <taxon>Pezizomycotina</taxon>
        <taxon>Eurotiomycetes</taxon>
        <taxon>Eurotiomycetidae</taxon>
        <taxon>Eurotiales</taxon>
        <taxon>Aspergillaceae</taxon>
        <taxon>Aspergillus</taxon>
        <taxon>Aspergillus subgen. Circumdati</taxon>
    </lineage>
</organism>
<dbReference type="GeneID" id="84590128"/>
<dbReference type="KEGG" id="ang:An01g12840"/>